<gene>
    <name evidence="1" type="ORF">NM688_g1107</name>
</gene>
<name>A0ACC1TCE4_9APHY</name>
<keyword evidence="2" id="KW-1185">Reference proteome</keyword>
<protein>
    <submittedName>
        <fullName evidence="1">Uncharacterized protein</fullName>
    </submittedName>
</protein>
<dbReference type="Proteomes" id="UP001148662">
    <property type="component" value="Unassembled WGS sequence"/>
</dbReference>
<dbReference type="EMBL" id="JANHOG010000110">
    <property type="protein sequence ID" value="KAJ3558105.1"/>
    <property type="molecule type" value="Genomic_DNA"/>
</dbReference>
<reference evidence="1" key="1">
    <citation type="submission" date="2022-07" db="EMBL/GenBank/DDBJ databases">
        <title>Genome Sequence of Phlebia brevispora.</title>
        <authorList>
            <person name="Buettner E."/>
        </authorList>
    </citation>
    <scope>NUCLEOTIDE SEQUENCE</scope>
    <source>
        <strain evidence="1">MPL23</strain>
    </source>
</reference>
<sequence>MSAVSELKSLVKQLQHNSVTEQEILGILGTLKAQAKITEPILRESRAGLAVGKLRSHSSKAVSELAKEIVKKWKHMVELEKQHGKAAPASATSSAAEKPPIVRKQSTASATPSTSTTPTPTSGTPTASASNSKSDVRTARTDGMKINHTGDNTRDKCAELIYDALAFDSGSPSEQIFSRAKAIEAAVLNEHGGVNAAYKSKIRSLFVNLKDKNNPGLRESVVSGDLPIQRFVKMSSQDMASEERRAADARIREENLFKTLGAEEVQAETDAFQCGRCKQRKCRYRQAQTRSADEPMTTFVTCTVCNNRWKFS</sequence>
<proteinExistence type="predicted"/>
<organism evidence="1 2">
    <name type="scientific">Phlebia brevispora</name>
    <dbReference type="NCBI Taxonomy" id="194682"/>
    <lineage>
        <taxon>Eukaryota</taxon>
        <taxon>Fungi</taxon>
        <taxon>Dikarya</taxon>
        <taxon>Basidiomycota</taxon>
        <taxon>Agaricomycotina</taxon>
        <taxon>Agaricomycetes</taxon>
        <taxon>Polyporales</taxon>
        <taxon>Meruliaceae</taxon>
        <taxon>Phlebia</taxon>
    </lineage>
</organism>
<comment type="caution">
    <text evidence="1">The sequence shown here is derived from an EMBL/GenBank/DDBJ whole genome shotgun (WGS) entry which is preliminary data.</text>
</comment>
<accession>A0ACC1TCE4</accession>
<evidence type="ECO:0000313" key="1">
    <source>
        <dbReference type="EMBL" id="KAJ3558105.1"/>
    </source>
</evidence>
<evidence type="ECO:0000313" key="2">
    <source>
        <dbReference type="Proteomes" id="UP001148662"/>
    </source>
</evidence>